<reference evidence="1" key="1">
    <citation type="submission" date="2023-03" db="EMBL/GenBank/DDBJ databases">
        <title>Massive genome expansion in bonnet fungi (Mycena s.s.) driven by repeated elements and novel gene families across ecological guilds.</title>
        <authorList>
            <consortium name="Lawrence Berkeley National Laboratory"/>
            <person name="Harder C.B."/>
            <person name="Miyauchi S."/>
            <person name="Viragh M."/>
            <person name="Kuo A."/>
            <person name="Thoen E."/>
            <person name="Andreopoulos B."/>
            <person name="Lu D."/>
            <person name="Skrede I."/>
            <person name="Drula E."/>
            <person name="Henrissat B."/>
            <person name="Morin E."/>
            <person name="Kohler A."/>
            <person name="Barry K."/>
            <person name="LaButti K."/>
            <person name="Morin E."/>
            <person name="Salamov A."/>
            <person name="Lipzen A."/>
            <person name="Mereny Z."/>
            <person name="Hegedus B."/>
            <person name="Baldrian P."/>
            <person name="Stursova M."/>
            <person name="Weitz H."/>
            <person name="Taylor A."/>
            <person name="Grigoriev I.V."/>
            <person name="Nagy L.G."/>
            <person name="Martin F."/>
            <person name="Kauserud H."/>
        </authorList>
    </citation>
    <scope>NUCLEOTIDE SEQUENCE</scope>
    <source>
        <strain evidence="1">CBHHK067</strain>
    </source>
</reference>
<dbReference type="AlphaFoldDB" id="A0AAD7CN35"/>
<comment type="caution">
    <text evidence="1">The sequence shown here is derived from an EMBL/GenBank/DDBJ whole genome shotgun (WGS) entry which is preliminary data.</text>
</comment>
<sequence length="164" mass="18304">MAEKTIHAKTVYKDRDRRSSLKGADVSVTGRIADIKYRSLSPDGTPLYTVFLESSMSTPLDIVNHAIQADALNQLIDSGHYVLADSWTTDRLICPVADLPSALTPCVKYIAMQHSFVCTSRMSSLQIRDIVSVYMSLFRRDSFADSKAIKVYAAWATSFTVLFR</sequence>
<name>A0AAD7CN35_MYCRO</name>
<evidence type="ECO:0000313" key="2">
    <source>
        <dbReference type="Proteomes" id="UP001221757"/>
    </source>
</evidence>
<accession>A0AAD7CN35</accession>
<organism evidence="1 2">
    <name type="scientific">Mycena rosella</name>
    <name type="common">Pink bonnet</name>
    <name type="synonym">Agaricus rosellus</name>
    <dbReference type="NCBI Taxonomy" id="1033263"/>
    <lineage>
        <taxon>Eukaryota</taxon>
        <taxon>Fungi</taxon>
        <taxon>Dikarya</taxon>
        <taxon>Basidiomycota</taxon>
        <taxon>Agaricomycotina</taxon>
        <taxon>Agaricomycetes</taxon>
        <taxon>Agaricomycetidae</taxon>
        <taxon>Agaricales</taxon>
        <taxon>Marasmiineae</taxon>
        <taxon>Mycenaceae</taxon>
        <taxon>Mycena</taxon>
    </lineage>
</organism>
<gene>
    <name evidence="1" type="ORF">B0H17DRAFT_1146816</name>
</gene>
<proteinExistence type="predicted"/>
<keyword evidence="2" id="KW-1185">Reference proteome</keyword>
<dbReference type="EMBL" id="JARKIE010000324">
    <property type="protein sequence ID" value="KAJ7654252.1"/>
    <property type="molecule type" value="Genomic_DNA"/>
</dbReference>
<evidence type="ECO:0000313" key="1">
    <source>
        <dbReference type="EMBL" id="KAJ7654252.1"/>
    </source>
</evidence>
<protein>
    <submittedName>
        <fullName evidence="1">Uncharacterized protein</fullName>
    </submittedName>
</protein>
<dbReference type="Proteomes" id="UP001221757">
    <property type="component" value="Unassembled WGS sequence"/>
</dbReference>